<dbReference type="Gene3D" id="3.40.5.90">
    <property type="entry name" value="CDGSH iron-sulfur domain, mitoNEET-type"/>
    <property type="match status" value="2"/>
</dbReference>
<comment type="caution">
    <text evidence="6">The sequence shown here is derived from an EMBL/GenBank/DDBJ whole genome shotgun (WGS) entry which is preliminary data.</text>
</comment>
<dbReference type="SMART" id="SM00704">
    <property type="entry name" value="ZnF_CDGSH"/>
    <property type="match status" value="2"/>
</dbReference>
<dbReference type="AlphaFoldDB" id="A0A419VX15"/>
<dbReference type="Pfam" id="PF09360">
    <property type="entry name" value="zf-CDGSH"/>
    <property type="match status" value="2"/>
</dbReference>
<feature type="domain" description="Iron-binding zinc finger CDGSH type" evidence="5">
    <location>
        <begin position="46"/>
        <end position="77"/>
    </location>
</feature>
<keyword evidence="7" id="KW-1185">Reference proteome</keyword>
<feature type="domain" description="Iron-binding zinc finger CDGSH type" evidence="5">
    <location>
        <begin position="9"/>
        <end position="45"/>
    </location>
</feature>
<proteinExistence type="predicted"/>
<dbReference type="EMBL" id="RAPN01000004">
    <property type="protein sequence ID" value="RKD86542.1"/>
    <property type="molecule type" value="Genomic_DNA"/>
</dbReference>
<organism evidence="6 7">
    <name type="scientific">Mangrovibacterium diazotrophicum</name>
    <dbReference type="NCBI Taxonomy" id="1261403"/>
    <lineage>
        <taxon>Bacteria</taxon>
        <taxon>Pseudomonadati</taxon>
        <taxon>Bacteroidota</taxon>
        <taxon>Bacteroidia</taxon>
        <taxon>Marinilabiliales</taxon>
        <taxon>Prolixibacteraceae</taxon>
        <taxon>Mangrovibacterium</taxon>
    </lineage>
</organism>
<dbReference type="InterPro" id="IPR052950">
    <property type="entry name" value="CISD"/>
</dbReference>
<dbReference type="RefSeq" id="WP_120275230.1">
    <property type="nucleotide sequence ID" value="NZ_RAPN01000004.1"/>
</dbReference>
<dbReference type="Proteomes" id="UP000283387">
    <property type="component" value="Unassembled WGS sequence"/>
</dbReference>
<evidence type="ECO:0000259" key="5">
    <source>
        <dbReference type="SMART" id="SM00704"/>
    </source>
</evidence>
<evidence type="ECO:0000313" key="6">
    <source>
        <dbReference type="EMBL" id="RKD86542.1"/>
    </source>
</evidence>
<dbReference type="GO" id="GO:0005737">
    <property type="term" value="C:cytoplasm"/>
    <property type="evidence" value="ECO:0007669"/>
    <property type="project" value="UniProtKB-ARBA"/>
</dbReference>
<evidence type="ECO:0000313" key="7">
    <source>
        <dbReference type="Proteomes" id="UP000283387"/>
    </source>
</evidence>
<dbReference type="GO" id="GO:0051537">
    <property type="term" value="F:2 iron, 2 sulfur cluster binding"/>
    <property type="evidence" value="ECO:0007669"/>
    <property type="project" value="UniProtKB-KW"/>
</dbReference>
<keyword evidence="3" id="KW-0408">Iron</keyword>
<keyword evidence="1" id="KW-0001">2Fe-2S</keyword>
<protein>
    <submittedName>
        <fullName evidence="6">Iron-binding CDGSH zinc finger protein</fullName>
    </submittedName>
</protein>
<dbReference type="InterPro" id="IPR018967">
    <property type="entry name" value="FeS-contain_CDGSH-typ"/>
</dbReference>
<evidence type="ECO:0000256" key="2">
    <source>
        <dbReference type="ARBA" id="ARBA00022723"/>
    </source>
</evidence>
<evidence type="ECO:0000256" key="4">
    <source>
        <dbReference type="ARBA" id="ARBA00023014"/>
    </source>
</evidence>
<dbReference type="OrthoDB" id="9795032at2"/>
<evidence type="ECO:0000256" key="3">
    <source>
        <dbReference type="ARBA" id="ARBA00023004"/>
    </source>
</evidence>
<accession>A0A419VX15</accession>
<keyword evidence="2" id="KW-0479">Metal-binding</keyword>
<reference evidence="6 7" key="1">
    <citation type="submission" date="2018-09" db="EMBL/GenBank/DDBJ databases">
        <title>Genomic Encyclopedia of Archaeal and Bacterial Type Strains, Phase II (KMG-II): from individual species to whole genera.</title>
        <authorList>
            <person name="Goeker M."/>
        </authorList>
    </citation>
    <scope>NUCLEOTIDE SEQUENCE [LARGE SCALE GENOMIC DNA]</scope>
    <source>
        <strain evidence="6 7">DSM 27148</strain>
    </source>
</reference>
<keyword evidence="4" id="KW-0411">Iron-sulfur</keyword>
<dbReference type="GO" id="GO:0046872">
    <property type="term" value="F:metal ion binding"/>
    <property type="evidence" value="ECO:0007669"/>
    <property type="project" value="UniProtKB-KW"/>
</dbReference>
<gene>
    <name evidence="6" type="ORF">BC643_4240</name>
</gene>
<evidence type="ECO:0000256" key="1">
    <source>
        <dbReference type="ARBA" id="ARBA00022714"/>
    </source>
</evidence>
<dbReference type="InterPro" id="IPR042216">
    <property type="entry name" value="MitoNEET_CISD"/>
</dbReference>
<dbReference type="PANTHER" id="PTHR46491:SF3">
    <property type="entry name" value="CDGSH IRON-SULFUR DOMAIN-CONTAINING PROTEIN 3, MITOCHONDRIAL"/>
    <property type="match status" value="1"/>
</dbReference>
<dbReference type="PANTHER" id="PTHR46491">
    <property type="entry name" value="CDGSH IRON SULFUR DOMAIN PROTEIN HOMOLOG"/>
    <property type="match status" value="1"/>
</dbReference>
<name>A0A419VX15_9BACT</name>
<sequence>MKKGKIAEKSPVMMEMEPGTYWWCRCGLSKNQPFCDGSHKVTDFTPMEVKIDTKRTVFWCRCKQTDNPPFCDGTHKTL</sequence>